<dbReference type="NCBIfam" id="TIGR01313">
    <property type="entry name" value="therm_gnt_kin"/>
    <property type="match status" value="1"/>
</dbReference>
<protein>
    <recommendedName>
        <fullName evidence="3 10">Gluconokinase</fullName>
        <ecNumber evidence="3 10">2.7.1.12</ecNumber>
    </recommendedName>
</protein>
<evidence type="ECO:0000256" key="9">
    <source>
        <dbReference type="ARBA" id="ARBA00048090"/>
    </source>
</evidence>
<dbReference type="SUPFAM" id="SSF52540">
    <property type="entry name" value="P-loop containing nucleoside triphosphate hydrolases"/>
    <property type="match status" value="1"/>
</dbReference>
<evidence type="ECO:0000256" key="10">
    <source>
        <dbReference type="RuleBase" id="RU363066"/>
    </source>
</evidence>
<evidence type="ECO:0000256" key="5">
    <source>
        <dbReference type="ARBA" id="ARBA00022741"/>
    </source>
</evidence>
<dbReference type="OrthoDB" id="9795716at2"/>
<keyword evidence="5 10" id="KW-0547">Nucleotide-binding</keyword>
<dbReference type="STRING" id="568768.GCA_000406125_03640"/>
<evidence type="ECO:0000256" key="2">
    <source>
        <dbReference type="ARBA" id="ARBA00008420"/>
    </source>
</evidence>
<accession>A0A5B8HFW6</accession>
<comment type="catalytic activity">
    <reaction evidence="9 10">
        <text>D-gluconate + ATP = 6-phospho-D-gluconate + ADP + H(+)</text>
        <dbReference type="Rhea" id="RHEA:19433"/>
        <dbReference type="ChEBI" id="CHEBI:15378"/>
        <dbReference type="ChEBI" id="CHEBI:18391"/>
        <dbReference type="ChEBI" id="CHEBI:30616"/>
        <dbReference type="ChEBI" id="CHEBI:58759"/>
        <dbReference type="ChEBI" id="CHEBI:456216"/>
        <dbReference type="EC" id="2.7.1.12"/>
    </reaction>
</comment>
<organism evidence="11 12">
    <name type="scientific">Dickeya poaceiphila</name>
    <dbReference type="NCBI Taxonomy" id="568768"/>
    <lineage>
        <taxon>Bacteria</taxon>
        <taxon>Pseudomonadati</taxon>
        <taxon>Pseudomonadota</taxon>
        <taxon>Gammaproteobacteria</taxon>
        <taxon>Enterobacterales</taxon>
        <taxon>Pectobacteriaceae</taxon>
        <taxon>Dickeya</taxon>
    </lineage>
</organism>
<evidence type="ECO:0000256" key="3">
    <source>
        <dbReference type="ARBA" id="ARBA00012054"/>
    </source>
</evidence>
<name>A0A5B8HFW6_9GAMM</name>
<evidence type="ECO:0000313" key="11">
    <source>
        <dbReference type="EMBL" id="QDX28666.1"/>
    </source>
</evidence>
<dbReference type="EMBL" id="CP042220">
    <property type="protein sequence ID" value="QDX28666.1"/>
    <property type="molecule type" value="Genomic_DNA"/>
</dbReference>
<dbReference type="InterPro" id="IPR027417">
    <property type="entry name" value="P-loop_NTPase"/>
</dbReference>
<gene>
    <name evidence="11" type="ORF">Dpoa569_0000332</name>
</gene>
<comment type="similarity">
    <text evidence="2 10">Belongs to the gluconokinase GntK/GntV family.</text>
</comment>
<evidence type="ECO:0000256" key="6">
    <source>
        <dbReference type="ARBA" id="ARBA00022777"/>
    </source>
</evidence>
<dbReference type="PANTHER" id="PTHR43442:SF3">
    <property type="entry name" value="GLUCONOKINASE-RELATED"/>
    <property type="match status" value="1"/>
</dbReference>
<dbReference type="CDD" id="cd02021">
    <property type="entry name" value="GntK"/>
    <property type="match status" value="1"/>
</dbReference>
<dbReference type="GO" id="GO:0005524">
    <property type="term" value="F:ATP binding"/>
    <property type="evidence" value="ECO:0007669"/>
    <property type="project" value="UniProtKB-KW"/>
</dbReference>
<dbReference type="FunFam" id="3.40.50.300:FF:000522">
    <property type="entry name" value="Gluconokinase"/>
    <property type="match status" value="1"/>
</dbReference>
<keyword evidence="7 10" id="KW-0067">ATP-binding</keyword>
<dbReference type="InterPro" id="IPR006001">
    <property type="entry name" value="Therm_gnt_kin"/>
</dbReference>
<sequence length="183" mass="20273">MSGQRIILMGVSGSGKSSVGAQLAREINARFIDGDDLHPRANIQKMAGGQPLNDDDRAPWLERLNDVAYSLLNKNETGIIVCSALKKRYRDRLREGNDGLVFLYLKGSFEVIVQRHQARAGHFMPTALLQSQFDALEEPDETETDVITVDINDTLDQVVARCVAAILHLNTHNTADTDSRLSK</sequence>
<dbReference type="GO" id="GO:0005737">
    <property type="term" value="C:cytoplasm"/>
    <property type="evidence" value="ECO:0007669"/>
    <property type="project" value="TreeGrafter"/>
</dbReference>
<keyword evidence="6 10" id="KW-0418">Kinase</keyword>
<evidence type="ECO:0000256" key="1">
    <source>
        <dbReference type="ARBA" id="ARBA00004761"/>
    </source>
</evidence>
<keyword evidence="4 10" id="KW-0808">Transferase</keyword>
<evidence type="ECO:0000313" key="12">
    <source>
        <dbReference type="Proteomes" id="UP000320591"/>
    </source>
</evidence>
<evidence type="ECO:0000256" key="7">
    <source>
        <dbReference type="ARBA" id="ARBA00022840"/>
    </source>
</evidence>
<dbReference type="RefSeq" id="WP_050569558.1">
    <property type="nucleotide sequence ID" value="NZ_CM001975.1"/>
</dbReference>
<comment type="pathway">
    <text evidence="1">Carbohydrate acid metabolism.</text>
</comment>
<dbReference type="PANTHER" id="PTHR43442">
    <property type="entry name" value="GLUCONOKINASE-RELATED"/>
    <property type="match status" value="1"/>
</dbReference>
<dbReference type="Proteomes" id="UP000320591">
    <property type="component" value="Chromosome"/>
</dbReference>
<dbReference type="AlphaFoldDB" id="A0A5B8HFW6"/>
<dbReference type="Pfam" id="PF01202">
    <property type="entry name" value="SKI"/>
    <property type="match status" value="1"/>
</dbReference>
<dbReference type="Gene3D" id="3.40.50.300">
    <property type="entry name" value="P-loop containing nucleotide triphosphate hydrolases"/>
    <property type="match status" value="1"/>
</dbReference>
<dbReference type="GO" id="GO:0046316">
    <property type="term" value="F:gluconokinase activity"/>
    <property type="evidence" value="ECO:0007669"/>
    <property type="project" value="UniProtKB-EC"/>
</dbReference>
<dbReference type="KEGG" id="dic:Dpoa569_0000332"/>
<evidence type="ECO:0000256" key="4">
    <source>
        <dbReference type="ARBA" id="ARBA00022679"/>
    </source>
</evidence>
<dbReference type="EC" id="2.7.1.12" evidence="3 10"/>
<reference evidence="11 12" key="1">
    <citation type="journal article" date="2019" name="Environ. Microbiol.">
        <title>The phytopathogenic nature of Dickeya aquatica 174/2 and the dynamic early evolution of Dickeya pathogenicity.</title>
        <authorList>
            <person name="Duprey A."/>
            <person name="Taib N."/>
            <person name="Leonard S."/>
            <person name="Garin T."/>
            <person name="Flandrois J.P."/>
            <person name="Nasser W."/>
            <person name="Brochier-Armanet C."/>
            <person name="Reverchon S."/>
        </authorList>
    </citation>
    <scope>NUCLEOTIDE SEQUENCE [LARGE SCALE GENOMIC DNA]</scope>
    <source>
        <strain evidence="11 12">NCPPB 569</strain>
    </source>
</reference>
<keyword evidence="8" id="KW-0311">Gluconate utilization</keyword>
<proteinExistence type="inferred from homology"/>
<keyword evidence="12" id="KW-1185">Reference proteome</keyword>
<dbReference type="GO" id="GO:0019521">
    <property type="term" value="P:D-gluconate metabolic process"/>
    <property type="evidence" value="ECO:0007669"/>
    <property type="project" value="UniProtKB-KW"/>
</dbReference>
<dbReference type="InterPro" id="IPR031322">
    <property type="entry name" value="Shikimate/glucono_kinase"/>
</dbReference>
<evidence type="ECO:0000256" key="8">
    <source>
        <dbReference type="ARBA" id="ARBA00023064"/>
    </source>
</evidence>